<reference evidence="2 3" key="1">
    <citation type="submission" date="2020-04" db="EMBL/GenBank/DDBJ databases">
        <title>Paenibacillus algicola sp. nov., a novel marine bacterium producing alginate lyase.</title>
        <authorList>
            <person name="Huang H."/>
        </authorList>
    </citation>
    <scope>NUCLEOTIDE SEQUENCE [LARGE SCALE GENOMIC DNA]</scope>
    <source>
        <strain evidence="2 3">L7-75</strain>
    </source>
</reference>
<keyword evidence="3" id="KW-1185">Reference proteome</keyword>
<dbReference type="Proteomes" id="UP000565468">
    <property type="component" value="Unassembled WGS sequence"/>
</dbReference>
<dbReference type="EMBL" id="JABBPN010000024">
    <property type="protein sequence ID" value="NMO97847.1"/>
    <property type="molecule type" value="Genomic_DNA"/>
</dbReference>
<evidence type="ECO:0000313" key="2">
    <source>
        <dbReference type="EMBL" id="NMO97847.1"/>
    </source>
</evidence>
<evidence type="ECO:0000313" key="3">
    <source>
        <dbReference type="Proteomes" id="UP000565468"/>
    </source>
</evidence>
<comment type="caution">
    <text evidence="2">The sequence shown here is derived from an EMBL/GenBank/DDBJ whole genome shotgun (WGS) entry which is preliminary data.</text>
</comment>
<keyword evidence="1" id="KW-1133">Transmembrane helix</keyword>
<gene>
    <name evidence="2" type="ORF">HII30_18965</name>
</gene>
<protein>
    <submittedName>
        <fullName evidence="2">Uncharacterized protein</fullName>
    </submittedName>
</protein>
<feature type="transmembrane region" description="Helical" evidence="1">
    <location>
        <begin position="16"/>
        <end position="36"/>
    </location>
</feature>
<feature type="transmembrane region" description="Helical" evidence="1">
    <location>
        <begin position="127"/>
        <end position="147"/>
    </location>
</feature>
<proteinExistence type="predicted"/>
<accession>A0A848M9X2</accession>
<dbReference type="RefSeq" id="WP_169506620.1">
    <property type="nucleotide sequence ID" value="NZ_JABBPN010000024.1"/>
</dbReference>
<evidence type="ECO:0000256" key="1">
    <source>
        <dbReference type="SAM" id="Phobius"/>
    </source>
</evidence>
<name>A0A848M9X2_PAELE</name>
<sequence>MIQAKAFRWSHPASKWLSAFVSPLAMSLFMTIQNVVTVHDRMPNTYYYSFGYSFVIGFLIILTVSLFLILPLSFLADGIVQWIINQIRNFGIWTGVITSMLIYILVCGIGGQLVGMTFRSLYLFPQAALAALIFWLFQTGFSVVIYLQRKEYKL</sequence>
<feature type="transmembrane region" description="Helical" evidence="1">
    <location>
        <begin position="48"/>
        <end position="70"/>
    </location>
</feature>
<keyword evidence="1" id="KW-0472">Membrane</keyword>
<keyword evidence="1" id="KW-0812">Transmembrane</keyword>
<dbReference type="AlphaFoldDB" id="A0A848M9X2"/>
<feature type="transmembrane region" description="Helical" evidence="1">
    <location>
        <begin position="90"/>
        <end position="115"/>
    </location>
</feature>
<organism evidence="2 3">
    <name type="scientific">Paenibacillus lemnae</name>
    <dbReference type="NCBI Taxonomy" id="1330551"/>
    <lineage>
        <taxon>Bacteria</taxon>
        <taxon>Bacillati</taxon>
        <taxon>Bacillota</taxon>
        <taxon>Bacilli</taxon>
        <taxon>Bacillales</taxon>
        <taxon>Paenibacillaceae</taxon>
        <taxon>Paenibacillus</taxon>
    </lineage>
</organism>